<feature type="short sequence motif" description="HXTX 2" evidence="2">
    <location>
        <begin position="121"/>
        <end position="124"/>
    </location>
</feature>
<evidence type="ECO:0000256" key="2">
    <source>
        <dbReference type="HAMAP-Rule" id="MF_01940"/>
    </source>
</evidence>
<evidence type="ECO:0000256" key="1">
    <source>
        <dbReference type="ARBA" id="ARBA00022801"/>
    </source>
</evidence>
<keyword evidence="1 2" id="KW-0378">Hydrolase</keyword>
<feature type="active site" description="Proton donor" evidence="2">
    <location>
        <position position="39"/>
    </location>
</feature>
<dbReference type="InterPro" id="IPR014051">
    <property type="entry name" value="Phosphoesterase_HXTX"/>
</dbReference>
<dbReference type="SUPFAM" id="SSF55144">
    <property type="entry name" value="LigT-like"/>
    <property type="match status" value="1"/>
</dbReference>
<comment type="caution">
    <text evidence="4">The sequence shown here is derived from an EMBL/GenBank/DDBJ whole genome shotgun (WGS) entry which is preliminary data.</text>
</comment>
<dbReference type="PANTHER" id="PTHR35561:SF1">
    <property type="entry name" value="RNA 2',3'-CYCLIC PHOSPHODIESTERASE"/>
    <property type="match status" value="1"/>
</dbReference>
<feature type="domain" description="Phosphoesterase HXTX" evidence="3">
    <location>
        <begin position="9"/>
        <end position="84"/>
    </location>
</feature>
<comment type="catalytic activity">
    <reaction evidence="2">
        <text>a 3'-end 2',3'-cyclophospho-ribonucleotide-RNA + H2O = a 3'-end 2'-phospho-ribonucleotide-RNA + H(+)</text>
        <dbReference type="Rhea" id="RHEA:11828"/>
        <dbReference type="Rhea" id="RHEA-COMP:10464"/>
        <dbReference type="Rhea" id="RHEA-COMP:17353"/>
        <dbReference type="ChEBI" id="CHEBI:15377"/>
        <dbReference type="ChEBI" id="CHEBI:15378"/>
        <dbReference type="ChEBI" id="CHEBI:83064"/>
        <dbReference type="ChEBI" id="CHEBI:173113"/>
        <dbReference type="EC" id="3.1.4.58"/>
    </reaction>
</comment>
<dbReference type="InterPro" id="IPR004175">
    <property type="entry name" value="RNA_CPDase"/>
</dbReference>
<dbReference type="Gene3D" id="3.90.1140.10">
    <property type="entry name" value="Cyclic phosphodiesterase"/>
    <property type="match status" value="1"/>
</dbReference>
<dbReference type="HAMAP" id="MF_01940">
    <property type="entry name" value="RNA_CPDase"/>
    <property type="match status" value="1"/>
</dbReference>
<evidence type="ECO:0000313" key="5">
    <source>
        <dbReference type="Proteomes" id="UP001161423"/>
    </source>
</evidence>
<dbReference type="Proteomes" id="UP001161423">
    <property type="component" value="Unassembled WGS sequence"/>
</dbReference>
<gene>
    <name evidence="4" type="primary">ligT</name>
    <name evidence="4" type="ORF">GCM10007891_15880</name>
</gene>
<evidence type="ECO:0000259" key="3">
    <source>
        <dbReference type="Pfam" id="PF02834"/>
    </source>
</evidence>
<protein>
    <recommendedName>
        <fullName evidence="2">RNA 2',3'-cyclic phosphodiesterase</fullName>
        <shortName evidence="2">RNA 2',3'-CPDase</shortName>
        <ecNumber evidence="2">3.1.4.58</ecNumber>
    </recommendedName>
</protein>
<feature type="short sequence motif" description="HXTX 1" evidence="2">
    <location>
        <begin position="39"/>
        <end position="42"/>
    </location>
</feature>
<dbReference type="InterPro" id="IPR009097">
    <property type="entry name" value="Cyclic_Pdiesterase"/>
</dbReference>
<proteinExistence type="inferred from homology"/>
<evidence type="ECO:0000313" key="4">
    <source>
        <dbReference type="EMBL" id="GLP99734.1"/>
    </source>
</evidence>
<organism evidence="4 5">
    <name type="scientific">Methylophaga thalassica</name>
    <dbReference type="NCBI Taxonomy" id="40223"/>
    <lineage>
        <taxon>Bacteria</taxon>
        <taxon>Pseudomonadati</taxon>
        <taxon>Pseudomonadota</taxon>
        <taxon>Gammaproteobacteria</taxon>
        <taxon>Thiotrichales</taxon>
        <taxon>Piscirickettsiaceae</taxon>
        <taxon>Methylophaga</taxon>
    </lineage>
</organism>
<sequence length="170" mass="19817">MRRVFFALWPDDTIRTEVSQLSERLEQPGLRKLKSTNLHVTLAFLGNVEEDVILTLRQRARTLRSSSVTLQFDEIDYWSRPRIVCLTCQKQPLSLYQLVNALNQLIRDLPVHKESRPFRAHMTLARKAKYRPQICFNAISMRAKKFALVESVSLASGVEYRLIESWELQA</sequence>
<dbReference type="RefSeq" id="WP_007146496.1">
    <property type="nucleotide sequence ID" value="NZ_BSND01000005.1"/>
</dbReference>
<accession>A0ABQ5TU93</accession>
<dbReference type="EC" id="3.1.4.58" evidence="2"/>
<keyword evidence="5" id="KW-1185">Reference proteome</keyword>
<dbReference type="EMBL" id="BSND01000005">
    <property type="protein sequence ID" value="GLP99734.1"/>
    <property type="molecule type" value="Genomic_DNA"/>
</dbReference>
<reference evidence="4" key="1">
    <citation type="journal article" date="2014" name="Int. J. Syst. Evol. Microbiol.">
        <title>Complete genome of a new Firmicutes species belonging to the dominant human colonic microbiota ('Ruminococcus bicirculans') reveals two chromosomes and a selective capacity to utilize plant glucans.</title>
        <authorList>
            <consortium name="NISC Comparative Sequencing Program"/>
            <person name="Wegmann U."/>
            <person name="Louis P."/>
            <person name="Goesmann A."/>
            <person name="Henrissat B."/>
            <person name="Duncan S.H."/>
            <person name="Flint H.J."/>
        </authorList>
    </citation>
    <scope>NUCLEOTIDE SEQUENCE</scope>
    <source>
        <strain evidence="4">NBRC 102424</strain>
    </source>
</reference>
<feature type="active site" description="Proton acceptor" evidence="2">
    <location>
        <position position="121"/>
    </location>
</feature>
<dbReference type="Pfam" id="PF02834">
    <property type="entry name" value="LigT_PEase"/>
    <property type="match status" value="1"/>
</dbReference>
<reference evidence="4" key="2">
    <citation type="submission" date="2023-01" db="EMBL/GenBank/DDBJ databases">
        <title>Draft genome sequence of Methylophaga thalassica strain NBRC 102424.</title>
        <authorList>
            <person name="Sun Q."/>
            <person name="Mori K."/>
        </authorList>
    </citation>
    <scope>NUCLEOTIDE SEQUENCE</scope>
    <source>
        <strain evidence="4">NBRC 102424</strain>
    </source>
</reference>
<name>A0ABQ5TU93_9GAMM</name>
<dbReference type="PANTHER" id="PTHR35561">
    <property type="entry name" value="RNA 2',3'-CYCLIC PHOSPHODIESTERASE"/>
    <property type="match status" value="1"/>
</dbReference>
<comment type="similarity">
    <text evidence="2">Belongs to the 2H phosphoesterase superfamily. ThpR family.</text>
</comment>
<dbReference type="NCBIfam" id="TIGR02258">
    <property type="entry name" value="2_5_ligase"/>
    <property type="match status" value="1"/>
</dbReference>
<comment type="function">
    <text evidence="2">Hydrolyzes RNA 2',3'-cyclic phosphodiester to an RNA 2'-phosphomonoester.</text>
</comment>